<accession>A0A5P2DEF1</accession>
<dbReference type="RefSeq" id="WP_150211194.1">
    <property type="nucleotide sequence ID" value="NZ_CP029190.1"/>
</dbReference>
<name>A0A5P2DEF1_STRVZ</name>
<dbReference type="Gene3D" id="3.40.630.30">
    <property type="match status" value="1"/>
</dbReference>
<evidence type="ECO:0000313" key="1">
    <source>
        <dbReference type="EMBL" id="QES51449.1"/>
    </source>
</evidence>
<dbReference type="Proteomes" id="UP000325211">
    <property type="component" value="Chromosome"/>
</dbReference>
<evidence type="ECO:0008006" key="3">
    <source>
        <dbReference type="Google" id="ProtNLM"/>
    </source>
</evidence>
<protein>
    <recommendedName>
        <fullName evidence="3">GNAT family N-acetyltransferase</fullName>
    </recommendedName>
</protein>
<proteinExistence type="predicted"/>
<evidence type="ECO:0000313" key="2">
    <source>
        <dbReference type="Proteomes" id="UP000325211"/>
    </source>
</evidence>
<dbReference type="InterPro" id="IPR016181">
    <property type="entry name" value="Acyl_CoA_acyltransferase"/>
</dbReference>
<dbReference type="SUPFAM" id="SSF55729">
    <property type="entry name" value="Acyl-CoA N-acyltransferases (Nat)"/>
    <property type="match status" value="1"/>
</dbReference>
<dbReference type="AlphaFoldDB" id="A0A5P2DEF1"/>
<gene>
    <name evidence="1" type="ORF">DEJ50_30000</name>
</gene>
<reference evidence="1 2" key="1">
    <citation type="submission" date="2018-05" db="EMBL/GenBank/DDBJ databases">
        <title>Streptomyces venezuelae.</title>
        <authorList>
            <person name="Kim W."/>
            <person name="Lee N."/>
            <person name="Cho B.-K."/>
        </authorList>
    </citation>
    <scope>NUCLEOTIDE SEQUENCE [LARGE SCALE GENOMIC DNA]</scope>
    <source>
        <strain evidence="1 2">ATCC 21782</strain>
    </source>
</reference>
<sequence>MTLDIEIRDAVPEDARFVEDAVLGLLHELAGTPKEVTGLRAAFARLTDSGDPDCGALVAMAPADRDAPAVVDLLTWSRQTALRVGGDYFLIQELWTHPAWRSLDIAARLMVTLRKRARAAGLPRIEVGLPGPSFPAFARTEAYYLREGFREIGPRMTMDVP</sequence>
<dbReference type="CDD" id="cd04301">
    <property type="entry name" value="NAT_SF"/>
    <property type="match status" value="1"/>
</dbReference>
<dbReference type="EMBL" id="CP029190">
    <property type="protein sequence ID" value="QES51449.1"/>
    <property type="molecule type" value="Genomic_DNA"/>
</dbReference>
<dbReference type="OrthoDB" id="9805924at2"/>
<organism evidence="1 2">
    <name type="scientific">Streptomyces venezuelae</name>
    <dbReference type="NCBI Taxonomy" id="54571"/>
    <lineage>
        <taxon>Bacteria</taxon>
        <taxon>Bacillati</taxon>
        <taxon>Actinomycetota</taxon>
        <taxon>Actinomycetes</taxon>
        <taxon>Kitasatosporales</taxon>
        <taxon>Streptomycetaceae</taxon>
        <taxon>Streptomyces</taxon>
    </lineage>
</organism>